<feature type="domain" description="Protein kinase" evidence="6">
    <location>
        <begin position="60"/>
        <end position="323"/>
    </location>
</feature>
<evidence type="ECO:0000259" key="6">
    <source>
        <dbReference type="PROSITE" id="PS50011"/>
    </source>
</evidence>
<dbReference type="PROSITE" id="PS50011">
    <property type="entry name" value="PROTEIN_KINASE_DOM"/>
    <property type="match status" value="1"/>
</dbReference>
<dbReference type="SMART" id="SM00220">
    <property type="entry name" value="S_TKc"/>
    <property type="match status" value="1"/>
</dbReference>
<dbReference type="Gene3D" id="3.30.200.20">
    <property type="entry name" value="Phosphorylase Kinase, domain 1"/>
    <property type="match status" value="1"/>
</dbReference>
<name>A0A1B6CTK6_9HEMI</name>
<evidence type="ECO:0000256" key="1">
    <source>
        <dbReference type="ARBA" id="ARBA00022527"/>
    </source>
</evidence>
<dbReference type="SUPFAM" id="SSF56112">
    <property type="entry name" value="Protein kinase-like (PK-like)"/>
    <property type="match status" value="1"/>
</dbReference>
<keyword evidence="4" id="KW-0418">Kinase</keyword>
<dbReference type="InterPro" id="IPR011009">
    <property type="entry name" value="Kinase-like_dom_sf"/>
</dbReference>
<keyword evidence="5" id="KW-0067">ATP-binding</keyword>
<dbReference type="PROSITE" id="PS00108">
    <property type="entry name" value="PROTEIN_KINASE_ST"/>
    <property type="match status" value="1"/>
</dbReference>
<keyword evidence="3" id="KW-0547">Nucleotide-binding</keyword>
<keyword evidence="1" id="KW-0723">Serine/threonine-protein kinase</keyword>
<evidence type="ECO:0000313" key="7">
    <source>
        <dbReference type="EMBL" id="JAS16754.1"/>
    </source>
</evidence>
<dbReference type="GO" id="GO:0005524">
    <property type="term" value="F:ATP binding"/>
    <property type="evidence" value="ECO:0007669"/>
    <property type="project" value="UniProtKB-KW"/>
</dbReference>
<dbReference type="GO" id="GO:0004674">
    <property type="term" value="F:protein serine/threonine kinase activity"/>
    <property type="evidence" value="ECO:0007669"/>
    <property type="project" value="UniProtKB-KW"/>
</dbReference>
<evidence type="ECO:0000256" key="5">
    <source>
        <dbReference type="ARBA" id="ARBA00022840"/>
    </source>
</evidence>
<protein>
    <recommendedName>
        <fullName evidence="6">Protein kinase domain-containing protein</fullName>
    </recommendedName>
</protein>
<dbReference type="PANTHER" id="PTHR24355">
    <property type="entry name" value="G PROTEIN-COUPLED RECEPTOR KINASE/RIBOSOMAL PROTEIN S6 KINASE"/>
    <property type="match status" value="1"/>
</dbReference>
<organism evidence="7">
    <name type="scientific">Clastoptera arizonana</name>
    <name type="common">Arizona spittle bug</name>
    <dbReference type="NCBI Taxonomy" id="38151"/>
    <lineage>
        <taxon>Eukaryota</taxon>
        <taxon>Metazoa</taxon>
        <taxon>Ecdysozoa</taxon>
        <taxon>Arthropoda</taxon>
        <taxon>Hexapoda</taxon>
        <taxon>Insecta</taxon>
        <taxon>Pterygota</taxon>
        <taxon>Neoptera</taxon>
        <taxon>Paraneoptera</taxon>
        <taxon>Hemiptera</taxon>
        <taxon>Auchenorrhyncha</taxon>
        <taxon>Cercopoidea</taxon>
        <taxon>Clastopteridae</taxon>
        <taxon>Clastoptera</taxon>
    </lineage>
</organism>
<dbReference type="AlphaFoldDB" id="A0A1B6CTK6"/>
<evidence type="ECO:0000256" key="2">
    <source>
        <dbReference type="ARBA" id="ARBA00022679"/>
    </source>
</evidence>
<proteinExistence type="predicted"/>
<dbReference type="PANTHER" id="PTHR24355:SF1">
    <property type="entry name" value="RIBOSOMAL PROTEIN S6 KINASE-RELATED PROTEIN"/>
    <property type="match status" value="1"/>
</dbReference>
<dbReference type="InterPro" id="IPR045270">
    <property type="entry name" value="STKc_AGC"/>
</dbReference>
<dbReference type="InterPro" id="IPR008271">
    <property type="entry name" value="Ser/Thr_kinase_AS"/>
</dbReference>
<evidence type="ECO:0000256" key="4">
    <source>
        <dbReference type="ARBA" id="ARBA00022777"/>
    </source>
</evidence>
<dbReference type="Gene3D" id="1.10.510.10">
    <property type="entry name" value="Transferase(Phosphotransferase) domain 1"/>
    <property type="match status" value="1"/>
</dbReference>
<keyword evidence="2" id="KW-0808">Transferase</keyword>
<dbReference type="Pfam" id="PF00069">
    <property type="entry name" value="Pkinase"/>
    <property type="match status" value="1"/>
</dbReference>
<accession>A0A1B6CTK6</accession>
<gene>
    <name evidence="7" type="ORF">g.37593</name>
</gene>
<dbReference type="InterPro" id="IPR000719">
    <property type="entry name" value="Prot_kinase_dom"/>
</dbReference>
<evidence type="ECO:0000256" key="3">
    <source>
        <dbReference type="ARBA" id="ARBA00022741"/>
    </source>
</evidence>
<reference evidence="7" key="1">
    <citation type="submission" date="2015-12" db="EMBL/GenBank/DDBJ databases">
        <title>De novo transcriptome assembly of four potential Pierce s Disease insect vectors from Arizona vineyards.</title>
        <authorList>
            <person name="Tassone E.E."/>
        </authorList>
    </citation>
    <scope>NUCLEOTIDE SEQUENCE</scope>
</reference>
<dbReference type="CDD" id="cd05123">
    <property type="entry name" value="STKc_AGC"/>
    <property type="match status" value="1"/>
</dbReference>
<dbReference type="EMBL" id="GEDC01020544">
    <property type="protein sequence ID" value="JAS16754.1"/>
    <property type="molecule type" value="Transcribed_RNA"/>
</dbReference>
<sequence length="356" mass="40780">SHHTNYSTSRPWSRVSRRRWQNSTLNNPWEISKTAWPVSQNEALFLPDFKIQGDVSEKDFEVIASLKKGAFGRVFHIKKKDTGTEYAMKVLSKSKIIEDAGINQVKDEVKIQTMCGHNPFIAGCIFSWQNKKQLFIVSTYFEGGELFDLLQNYVILPEELVKLYVAEISLALDFLHNLGIIYRDLKLENILLDNDGHTHLIDFGLSKWLKYGCRTNTICGTLQYMAPEILNFSQPYGHAVDWWSLGVLACLLLTGKYPSATQQRVSLYIHRSQNENNEMNSLTSPFKDHQCSPAANDLLQRLLENDPQKRLKSLNSLKNISFFKGFNFSEARSKKVSPKELLKKYFPQGPPSHNAN</sequence>
<feature type="non-terminal residue" evidence="7">
    <location>
        <position position="1"/>
    </location>
</feature>